<dbReference type="PANTHER" id="PTHR43811:SF57">
    <property type="entry name" value="FKBP-TYPE PEPTIDYL-PROLYL CIS-TRANS ISOMERASE FKPA-RELATED"/>
    <property type="match status" value="1"/>
</dbReference>
<dbReference type="PANTHER" id="PTHR43811">
    <property type="entry name" value="FKBP-TYPE PEPTIDYL-PROLYL CIS-TRANS ISOMERASE FKPA"/>
    <property type="match status" value="1"/>
</dbReference>
<comment type="similarity">
    <text evidence="2 6">Belongs to the FKBP-type PPIase family.</text>
</comment>
<dbReference type="Gene3D" id="1.10.287.460">
    <property type="entry name" value="Peptidyl-prolyl cis-trans isomerase, FKBP-type, N-terminal domain"/>
    <property type="match status" value="2"/>
</dbReference>
<dbReference type="Gene3D" id="3.10.50.40">
    <property type="match status" value="1"/>
</dbReference>
<evidence type="ECO:0000313" key="8">
    <source>
        <dbReference type="Proteomes" id="UP000298681"/>
    </source>
</evidence>
<dbReference type="InterPro" id="IPR036944">
    <property type="entry name" value="PPIase_FKBP_N_sf"/>
</dbReference>
<accession>A0A4Z1R3I0</accession>
<gene>
    <name evidence="7" type="ORF">E4582_04380</name>
</gene>
<dbReference type="InterPro" id="IPR046357">
    <property type="entry name" value="PPIase_dom_sf"/>
</dbReference>
<evidence type="ECO:0000256" key="5">
    <source>
        <dbReference type="PROSITE-ProRule" id="PRU00277"/>
    </source>
</evidence>
<dbReference type="Pfam" id="PF00254">
    <property type="entry name" value="FKBP_C"/>
    <property type="match status" value="1"/>
</dbReference>
<dbReference type="EC" id="5.2.1.8" evidence="6"/>
<name>A0A4Z1R3I0_9GAMM</name>
<comment type="caution">
    <text evidence="7">The sequence shown here is derived from an EMBL/GenBank/DDBJ whole genome shotgun (WGS) entry which is preliminary data.</text>
</comment>
<dbReference type="RefSeq" id="WP_134673463.1">
    <property type="nucleotide sequence ID" value="NZ_CP039383.2"/>
</dbReference>
<protein>
    <recommendedName>
        <fullName evidence="6">Peptidyl-prolyl cis-trans isomerase</fullName>
        <ecNumber evidence="6">5.2.1.8</ecNumber>
    </recommendedName>
</protein>
<dbReference type="Proteomes" id="UP000298681">
    <property type="component" value="Unassembled WGS sequence"/>
</dbReference>
<sequence length="314" mass="33429">MKKAMRGVAALCLAAVCAAVVPVTSFAQAPALQGERAQVSYMVGMDVGQSIAPVGPDIDYAALERGIRNAFEGGEPLLSEQDVAQTAQALMQRIAVRNGQTPPGMPPGAPPPEVDRQKVGLMVGSDIGRSLQPIQGELDLAVLVQGLRARVEGGPVLMDEAQADAVRQSFSERVQKDMEAQQAQAGEKNRAEGEAFLAGNRTETGVQVTPSGLQYRVVRQGSGRRPVASDRVRVHYHGTLLDGTVFDSSYERGRPADFGLGQVIPGWTEGVALMPIGSKYRFWIPARLGYGAKGTQGIPPEATLVFDVELLDIL</sequence>
<dbReference type="GO" id="GO:0006457">
    <property type="term" value="P:protein folding"/>
    <property type="evidence" value="ECO:0007669"/>
    <property type="project" value="InterPro"/>
</dbReference>
<evidence type="ECO:0000256" key="2">
    <source>
        <dbReference type="ARBA" id="ARBA00006577"/>
    </source>
</evidence>
<dbReference type="Pfam" id="PF01346">
    <property type="entry name" value="FKBP_N"/>
    <property type="match status" value="2"/>
</dbReference>
<evidence type="ECO:0000256" key="6">
    <source>
        <dbReference type="RuleBase" id="RU003915"/>
    </source>
</evidence>
<dbReference type="InterPro" id="IPR000774">
    <property type="entry name" value="PPIase_FKBP_N"/>
</dbReference>
<dbReference type="EMBL" id="SPUH01000001">
    <property type="protein sequence ID" value="TKS54082.1"/>
    <property type="molecule type" value="Genomic_DNA"/>
</dbReference>
<keyword evidence="8" id="KW-1185">Reference proteome</keyword>
<dbReference type="InterPro" id="IPR001179">
    <property type="entry name" value="PPIase_FKBP_dom"/>
</dbReference>
<organism evidence="7 8">
    <name type="scientific">Luteimonas yindakuii</name>
    <dbReference type="NCBI Taxonomy" id="2565782"/>
    <lineage>
        <taxon>Bacteria</taxon>
        <taxon>Pseudomonadati</taxon>
        <taxon>Pseudomonadota</taxon>
        <taxon>Gammaproteobacteria</taxon>
        <taxon>Lysobacterales</taxon>
        <taxon>Lysobacteraceae</taxon>
        <taxon>Luteimonas</taxon>
    </lineage>
</organism>
<reference evidence="7 8" key="1">
    <citation type="submission" date="2019-01" db="EMBL/GenBank/DDBJ databases">
        <authorList>
            <person name="Zhang S."/>
        </authorList>
    </citation>
    <scope>NUCLEOTIDE SEQUENCE [LARGE SCALE GENOMIC DNA]</scope>
    <source>
        <strain evidence="7 8">1626</strain>
    </source>
</reference>
<evidence type="ECO:0000313" key="7">
    <source>
        <dbReference type="EMBL" id="TKS54082.1"/>
    </source>
</evidence>
<evidence type="ECO:0000256" key="4">
    <source>
        <dbReference type="ARBA" id="ARBA00023235"/>
    </source>
</evidence>
<dbReference type="FunFam" id="3.10.50.40:FF:000006">
    <property type="entry name" value="Peptidyl-prolyl cis-trans isomerase"/>
    <property type="match status" value="1"/>
</dbReference>
<dbReference type="GO" id="GO:0003755">
    <property type="term" value="F:peptidyl-prolyl cis-trans isomerase activity"/>
    <property type="evidence" value="ECO:0007669"/>
    <property type="project" value="UniProtKB-UniRule"/>
</dbReference>
<dbReference type="PROSITE" id="PS50059">
    <property type="entry name" value="FKBP_PPIASE"/>
    <property type="match status" value="1"/>
</dbReference>
<keyword evidence="4 5" id="KW-0413">Isomerase</keyword>
<dbReference type="OrthoDB" id="9814548at2"/>
<proteinExistence type="inferred from homology"/>
<evidence type="ECO:0000256" key="1">
    <source>
        <dbReference type="ARBA" id="ARBA00000971"/>
    </source>
</evidence>
<keyword evidence="3 5" id="KW-0697">Rotamase</keyword>
<dbReference type="AlphaFoldDB" id="A0A4Z1R3I0"/>
<evidence type="ECO:0000256" key="3">
    <source>
        <dbReference type="ARBA" id="ARBA00023110"/>
    </source>
</evidence>
<dbReference type="SUPFAM" id="SSF54534">
    <property type="entry name" value="FKBP-like"/>
    <property type="match status" value="1"/>
</dbReference>
<comment type="catalytic activity">
    <reaction evidence="1 5 6">
        <text>[protein]-peptidylproline (omega=180) = [protein]-peptidylproline (omega=0)</text>
        <dbReference type="Rhea" id="RHEA:16237"/>
        <dbReference type="Rhea" id="RHEA-COMP:10747"/>
        <dbReference type="Rhea" id="RHEA-COMP:10748"/>
        <dbReference type="ChEBI" id="CHEBI:83833"/>
        <dbReference type="ChEBI" id="CHEBI:83834"/>
        <dbReference type="EC" id="5.2.1.8"/>
    </reaction>
</comment>